<feature type="domain" description="DNA/RNA-binding protein Alba-like" evidence="3">
    <location>
        <begin position="7"/>
        <end position="64"/>
    </location>
</feature>
<feature type="region of interest" description="Disordered" evidence="2">
    <location>
        <begin position="366"/>
        <end position="423"/>
    </location>
</feature>
<protein>
    <recommendedName>
        <fullName evidence="3">DNA/RNA-binding protein Alba-like domain-containing protein</fullName>
    </recommendedName>
</protein>
<keyword evidence="5" id="KW-1185">Reference proteome</keyword>
<feature type="region of interest" description="Disordered" evidence="2">
    <location>
        <begin position="275"/>
        <end position="305"/>
    </location>
</feature>
<sequence length="423" mass="50626">MSANDMITVSQTENIAEKVMAAVEFLQKNGFVTMVGINLAISATISVAEQVKIKVKNLHQINSFEKFLNTNKTKVSIKLSYQPLDIENKGYQAPMAEYPVHANKATEKQELDWGAEDKNQSEIPNRPLDEEISRPYGRRFRNYRERNFRMDGRRFRGRARNFQHYERYDMKRERSPERDEIERQTEKKTHEISTERNLDTKPARGSEVSYKRNEDYRQKEGETMEERRGGRRFRRYRGYRDYRGGFEENKGDTYVGHYEDRGNYGRRFTRRPQFNRGRYNQGYNSENRISNEGYQSRGGEHYDNFERPRQSRYRNWGYRRDFNETRGGRFVERGDTRYGRYGEHSENNRGGYERRYRNYEAGRGGTRRHFGDYEEGQGYGRYRGERGERRGERRGGRRGFYGRGGDSESFGNRRYERRFRGNN</sequence>
<dbReference type="InterPro" id="IPR036882">
    <property type="entry name" value="Alba-like_dom_sf"/>
</dbReference>
<evidence type="ECO:0000256" key="1">
    <source>
        <dbReference type="ARBA" id="ARBA00022884"/>
    </source>
</evidence>
<evidence type="ECO:0000256" key="2">
    <source>
        <dbReference type="SAM" id="MobiDB-lite"/>
    </source>
</evidence>
<dbReference type="SUPFAM" id="SSF82704">
    <property type="entry name" value="AlbA-like"/>
    <property type="match status" value="1"/>
</dbReference>
<dbReference type="GO" id="GO:0003723">
    <property type="term" value="F:RNA binding"/>
    <property type="evidence" value="ECO:0007669"/>
    <property type="project" value="UniProtKB-KW"/>
</dbReference>
<keyword evidence="1" id="KW-0694">RNA-binding</keyword>
<dbReference type="InterPro" id="IPR002775">
    <property type="entry name" value="DNA/RNA-bd_Alba-like"/>
</dbReference>
<comment type="caution">
    <text evidence="4">The sequence shown here is derived from an EMBL/GenBank/DDBJ whole genome shotgun (WGS) entry which is preliminary data.</text>
</comment>
<feature type="region of interest" description="Disordered" evidence="2">
    <location>
        <begin position="171"/>
        <end position="227"/>
    </location>
</feature>
<reference evidence="4 5" key="1">
    <citation type="submission" date="2016-11" db="EMBL/GenBank/DDBJ databases">
        <title>The macronuclear genome of Stentor coeruleus: a giant cell with tiny introns.</title>
        <authorList>
            <person name="Slabodnick M."/>
            <person name="Ruby J.G."/>
            <person name="Reiff S.B."/>
            <person name="Swart E.C."/>
            <person name="Gosai S."/>
            <person name="Prabakaran S."/>
            <person name="Witkowska E."/>
            <person name="Larue G.E."/>
            <person name="Fisher S."/>
            <person name="Freeman R.M."/>
            <person name="Gunawardena J."/>
            <person name="Chu W."/>
            <person name="Stover N.A."/>
            <person name="Gregory B.D."/>
            <person name="Nowacki M."/>
            <person name="Derisi J."/>
            <person name="Roy S.W."/>
            <person name="Marshall W.F."/>
            <person name="Sood P."/>
        </authorList>
    </citation>
    <scope>NUCLEOTIDE SEQUENCE [LARGE SCALE GENOMIC DNA]</scope>
    <source>
        <strain evidence="4">WM001</strain>
    </source>
</reference>
<dbReference type="OrthoDB" id="311486at2759"/>
<name>A0A1R2AWF9_9CILI</name>
<organism evidence="4 5">
    <name type="scientific">Stentor coeruleus</name>
    <dbReference type="NCBI Taxonomy" id="5963"/>
    <lineage>
        <taxon>Eukaryota</taxon>
        <taxon>Sar</taxon>
        <taxon>Alveolata</taxon>
        <taxon>Ciliophora</taxon>
        <taxon>Postciliodesmatophora</taxon>
        <taxon>Heterotrichea</taxon>
        <taxon>Heterotrichida</taxon>
        <taxon>Stentoridae</taxon>
        <taxon>Stentor</taxon>
    </lineage>
</organism>
<feature type="compositionally biased region" description="Polar residues" evidence="2">
    <location>
        <begin position="281"/>
        <end position="294"/>
    </location>
</feature>
<gene>
    <name evidence="4" type="ORF">SteCoe_33725</name>
</gene>
<dbReference type="Pfam" id="PF01918">
    <property type="entry name" value="Alba"/>
    <property type="match status" value="1"/>
</dbReference>
<feature type="compositionally biased region" description="Basic and acidic residues" evidence="2">
    <location>
        <begin position="382"/>
        <end position="394"/>
    </location>
</feature>
<proteinExistence type="predicted"/>
<evidence type="ECO:0000259" key="3">
    <source>
        <dbReference type="Pfam" id="PF01918"/>
    </source>
</evidence>
<evidence type="ECO:0000313" key="5">
    <source>
        <dbReference type="Proteomes" id="UP000187209"/>
    </source>
</evidence>
<accession>A0A1R2AWF9</accession>
<dbReference type="AlphaFoldDB" id="A0A1R2AWF9"/>
<evidence type="ECO:0000313" key="4">
    <source>
        <dbReference type="EMBL" id="OMJ68730.1"/>
    </source>
</evidence>
<dbReference type="EMBL" id="MPUH01001288">
    <property type="protein sequence ID" value="OMJ68730.1"/>
    <property type="molecule type" value="Genomic_DNA"/>
</dbReference>
<dbReference type="Proteomes" id="UP000187209">
    <property type="component" value="Unassembled WGS sequence"/>
</dbReference>